<evidence type="ECO:0000256" key="6">
    <source>
        <dbReference type="ARBA" id="ARBA00022597"/>
    </source>
</evidence>
<feature type="transmembrane region" description="Helical" evidence="10">
    <location>
        <begin position="364"/>
        <end position="382"/>
    </location>
</feature>
<feature type="transmembrane region" description="Helical" evidence="10">
    <location>
        <begin position="169"/>
        <end position="191"/>
    </location>
</feature>
<dbReference type="PANTHER" id="PTHR23535:SF2">
    <property type="entry name" value="SUGAR EFFLUX TRANSPORTER A-RELATED"/>
    <property type="match status" value="1"/>
</dbReference>
<dbReference type="OrthoDB" id="7337792at2"/>
<feature type="transmembrane region" description="Helical" evidence="10">
    <location>
        <begin position="336"/>
        <end position="358"/>
    </location>
</feature>
<feature type="transmembrane region" description="Helical" evidence="10">
    <location>
        <begin position="212"/>
        <end position="231"/>
    </location>
</feature>
<dbReference type="RefSeq" id="WP_013577029.1">
    <property type="nucleotide sequence ID" value="NC_015061.1"/>
</dbReference>
<feature type="transmembrane region" description="Helical" evidence="10">
    <location>
        <begin position="100"/>
        <end position="122"/>
    </location>
</feature>
<reference evidence="13" key="1">
    <citation type="submission" date="2011-01" db="EMBL/GenBank/DDBJ databases">
        <title>Complete sequence of chromosome of Rahnella sp. Y9602.</title>
        <authorList>
            <consortium name="US DOE Joint Genome Institute"/>
            <person name="Lucas S."/>
            <person name="Copeland A."/>
            <person name="Lapidus A."/>
            <person name="Cheng J.-F."/>
            <person name="Goodwin L."/>
            <person name="Pitluck S."/>
            <person name="Lu M."/>
            <person name="Detter J.C."/>
            <person name="Han C."/>
            <person name="Tapia R."/>
            <person name="Land M."/>
            <person name="Hauser L."/>
            <person name="Kyrpides N."/>
            <person name="Ivanova N."/>
            <person name="Ovchinnikova G."/>
            <person name="Pagani I."/>
            <person name="Sobecky P.A."/>
            <person name="Martinez R.J."/>
            <person name="Woyke T."/>
        </authorList>
    </citation>
    <scope>NUCLEOTIDE SEQUENCE [LARGE SCALE GENOMIC DNA]</scope>
    <source>
        <strain evidence="13">Y9602</strain>
    </source>
</reference>
<protein>
    <submittedName>
        <fullName evidence="12">Major facilitator superfamily MFS_1</fullName>
    </submittedName>
</protein>
<proteinExistence type="inferred from homology"/>
<accession>A0A0H3FK13</accession>
<feature type="transmembrane region" description="Helical" evidence="10">
    <location>
        <begin position="246"/>
        <end position="266"/>
    </location>
</feature>
<dbReference type="EMBL" id="CP002505">
    <property type="protein sequence ID" value="ADW75340.1"/>
    <property type="molecule type" value="Genomic_DNA"/>
</dbReference>
<dbReference type="InterPro" id="IPR020846">
    <property type="entry name" value="MFS_dom"/>
</dbReference>
<evidence type="ECO:0000259" key="11">
    <source>
        <dbReference type="PROSITE" id="PS50850"/>
    </source>
</evidence>
<dbReference type="InterPro" id="IPR011701">
    <property type="entry name" value="MFS"/>
</dbReference>
<feature type="transmembrane region" description="Helical" evidence="10">
    <location>
        <begin position="278"/>
        <end position="298"/>
    </location>
</feature>
<dbReference type="GO" id="GO:0036448">
    <property type="term" value="P:cellular response to glucose-phosphate stress"/>
    <property type="evidence" value="ECO:0007669"/>
    <property type="project" value="TreeGrafter"/>
</dbReference>
<evidence type="ECO:0000256" key="2">
    <source>
        <dbReference type="ARBA" id="ARBA00006523"/>
    </source>
</evidence>
<feature type="transmembrane region" description="Helical" evidence="10">
    <location>
        <begin position="77"/>
        <end position="94"/>
    </location>
</feature>
<evidence type="ECO:0000256" key="4">
    <source>
        <dbReference type="ARBA" id="ARBA00022475"/>
    </source>
</evidence>
<dbReference type="CDD" id="cd17471">
    <property type="entry name" value="MFS_Set"/>
    <property type="match status" value="1"/>
</dbReference>
<dbReference type="InterPro" id="IPR036259">
    <property type="entry name" value="MFS_trans_sf"/>
</dbReference>
<dbReference type="Gene3D" id="1.20.1250.20">
    <property type="entry name" value="MFS general substrate transporter like domains"/>
    <property type="match status" value="2"/>
</dbReference>
<evidence type="ECO:0000313" key="12">
    <source>
        <dbReference type="EMBL" id="ADW75340.1"/>
    </source>
</evidence>
<keyword evidence="3" id="KW-0813">Transport</keyword>
<feature type="transmembrane region" description="Helical" evidence="10">
    <location>
        <begin position="43"/>
        <end position="65"/>
    </location>
</feature>
<organism evidence="12 13">
    <name type="scientific">Rahnella sp. (strain Y9602)</name>
    <dbReference type="NCBI Taxonomy" id="2703885"/>
    <lineage>
        <taxon>Bacteria</taxon>
        <taxon>Pseudomonadati</taxon>
        <taxon>Pseudomonadota</taxon>
        <taxon>Gammaproteobacteria</taxon>
        <taxon>Enterobacterales</taxon>
        <taxon>Yersiniaceae</taxon>
        <taxon>Rahnella</taxon>
    </lineage>
</organism>
<sequence precursor="true">MSKPRFNRIYVTFLVVSLLCGVAGALQAPTLSLFLTNEVKVRPLWVGFFYTVNAIAGIAISFLLANRSDNKGDRRKLLMFCCLMAIGNSLVFAFSRDYLVLITVGVLLAAIGNASMPQLFALAREHADRSASEVVMFSSMMRAMLSLAWVLGPPLSFMVALNYGFTPMYLSAAAVFVGSILMILFFLPSVPRLELPVDEKVVHASAWRNKDVRLLFFSSLLMWTCNIMYVIDMPLYITSGLGLPEGLAGLLMGTAAGLEIPAMLLAGYLVKRTGKRKLMLYAVASGVIFYAGLVAFQFKAALMILQLFNAIFIGIVAGIGMLYFQDLMPGRAGSATTLFTNSISTGVICAGLLQGFIVENFGHYPVYWAATVLAVVALGLMYKVKDV</sequence>
<dbReference type="eggNOG" id="COG2814">
    <property type="taxonomic scope" value="Bacteria"/>
</dbReference>
<dbReference type="SUPFAM" id="SSF103473">
    <property type="entry name" value="MFS general substrate transporter"/>
    <property type="match status" value="1"/>
</dbReference>
<dbReference type="GO" id="GO:0005886">
    <property type="term" value="C:plasma membrane"/>
    <property type="evidence" value="ECO:0007669"/>
    <property type="project" value="UniProtKB-SubCell"/>
</dbReference>
<dbReference type="KEGG" id="rah:Rahaq_3751"/>
<dbReference type="GO" id="GO:0015767">
    <property type="term" value="P:lactose transport"/>
    <property type="evidence" value="ECO:0007669"/>
    <property type="project" value="TreeGrafter"/>
</dbReference>
<dbReference type="GeneID" id="95419957"/>
<evidence type="ECO:0000256" key="10">
    <source>
        <dbReference type="SAM" id="Phobius"/>
    </source>
</evidence>
<dbReference type="GO" id="GO:0005351">
    <property type="term" value="F:carbohydrate:proton symporter activity"/>
    <property type="evidence" value="ECO:0007669"/>
    <property type="project" value="TreeGrafter"/>
</dbReference>
<dbReference type="GO" id="GO:1904659">
    <property type="term" value="P:D-glucose transmembrane transport"/>
    <property type="evidence" value="ECO:0007669"/>
    <property type="project" value="TreeGrafter"/>
</dbReference>
<dbReference type="AlphaFoldDB" id="A0A0H3FK13"/>
<feature type="transmembrane region" description="Helical" evidence="10">
    <location>
        <begin position="143"/>
        <end position="163"/>
    </location>
</feature>
<keyword evidence="9 10" id="KW-0472">Membrane</keyword>
<dbReference type="PROSITE" id="PS50850">
    <property type="entry name" value="MFS"/>
    <property type="match status" value="1"/>
</dbReference>
<feature type="transmembrane region" description="Helical" evidence="10">
    <location>
        <begin position="304"/>
        <end position="324"/>
    </location>
</feature>
<evidence type="ECO:0000313" key="13">
    <source>
        <dbReference type="Proteomes" id="UP000007257"/>
    </source>
</evidence>
<keyword evidence="8 10" id="KW-1133">Transmembrane helix</keyword>
<evidence type="ECO:0000256" key="3">
    <source>
        <dbReference type="ARBA" id="ARBA00022448"/>
    </source>
</evidence>
<keyword evidence="5" id="KW-0997">Cell inner membrane</keyword>
<evidence type="ECO:0000256" key="1">
    <source>
        <dbReference type="ARBA" id="ARBA00004429"/>
    </source>
</evidence>
<reference evidence="12 13" key="2">
    <citation type="journal article" date="2012" name="J. Bacteriol.">
        <title>Complete Genome Sequence of Rahnella sp. Strain Y9602, a Gammaproteobacterium Isolate from Metal- and Radionuclide-Contaminated Soil.</title>
        <authorList>
            <person name="Martinez R.J."/>
            <person name="Bruce D."/>
            <person name="Detter C."/>
            <person name="Goodwin L.A."/>
            <person name="Han J."/>
            <person name="Han C.S."/>
            <person name="Held B."/>
            <person name="Land M.L."/>
            <person name="Mikhailova N."/>
            <person name="Nolan M."/>
            <person name="Pennacchio L."/>
            <person name="Pitluck S."/>
            <person name="Tapia R."/>
            <person name="Woyke T."/>
            <person name="Sobecky P.A."/>
        </authorList>
    </citation>
    <scope>NUCLEOTIDE SEQUENCE [LARGE SCALE GENOMIC DNA]</scope>
    <source>
        <strain evidence="12 13">Y9602</strain>
    </source>
</reference>
<comment type="similarity">
    <text evidence="2">Belongs to the major facilitator superfamily. Set transporter family.</text>
</comment>
<keyword evidence="7 10" id="KW-0812">Transmembrane</keyword>
<dbReference type="PANTHER" id="PTHR23535">
    <property type="entry name" value="SUGAR EFFLUX TRANSPORTER A-RELATED"/>
    <property type="match status" value="1"/>
</dbReference>
<dbReference type="FunFam" id="1.20.1250.20:FF:000151">
    <property type="entry name" value="Sugar efflux transporter SetB"/>
    <property type="match status" value="1"/>
</dbReference>
<dbReference type="HOGENOM" id="CLU_055598_3_0_6"/>
<gene>
    <name evidence="12" type="ordered locus">Rahaq_3751</name>
</gene>
<feature type="domain" description="Major facilitator superfamily (MFS) profile" evidence="11">
    <location>
        <begin position="9"/>
        <end position="387"/>
    </location>
</feature>
<keyword evidence="6" id="KW-0762">Sugar transport</keyword>
<name>A0A0H3FK13_RAHSY</name>
<evidence type="ECO:0000256" key="9">
    <source>
        <dbReference type="ARBA" id="ARBA00023136"/>
    </source>
</evidence>
<evidence type="ECO:0000256" key="7">
    <source>
        <dbReference type="ARBA" id="ARBA00022692"/>
    </source>
</evidence>
<evidence type="ECO:0000256" key="5">
    <source>
        <dbReference type="ARBA" id="ARBA00022519"/>
    </source>
</evidence>
<dbReference type="FunFam" id="1.20.1250.20:FF:000125">
    <property type="entry name" value="Sugar efflux transporter SetB"/>
    <property type="match status" value="1"/>
</dbReference>
<evidence type="ECO:0000256" key="8">
    <source>
        <dbReference type="ARBA" id="ARBA00022989"/>
    </source>
</evidence>
<keyword evidence="4" id="KW-1003">Cell membrane</keyword>
<comment type="subcellular location">
    <subcellularLocation>
        <location evidence="1">Cell inner membrane</location>
        <topology evidence="1">Multi-pass membrane protein</topology>
    </subcellularLocation>
</comment>
<dbReference type="Proteomes" id="UP000007257">
    <property type="component" value="Chromosome"/>
</dbReference>
<dbReference type="Pfam" id="PF07690">
    <property type="entry name" value="MFS_1"/>
    <property type="match status" value="1"/>
</dbReference>